<evidence type="ECO:0000256" key="1">
    <source>
        <dbReference type="SAM" id="Phobius"/>
    </source>
</evidence>
<gene>
    <name evidence="2" type="ORF">M595_3514</name>
</gene>
<accession>U7QHJ6</accession>
<dbReference type="EMBL" id="AUZM01000035">
    <property type="protein sequence ID" value="ERT06550.1"/>
    <property type="molecule type" value="Genomic_DNA"/>
</dbReference>
<keyword evidence="1" id="KW-0472">Membrane</keyword>
<evidence type="ECO:0000313" key="3">
    <source>
        <dbReference type="Proteomes" id="UP000017127"/>
    </source>
</evidence>
<keyword evidence="3" id="KW-1185">Reference proteome</keyword>
<organism evidence="2 3">
    <name type="scientific">Lyngbya aestuarii BL J</name>
    <dbReference type="NCBI Taxonomy" id="1348334"/>
    <lineage>
        <taxon>Bacteria</taxon>
        <taxon>Bacillati</taxon>
        <taxon>Cyanobacteriota</taxon>
        <taxon>Cyanophyceae</taxon>
        <taxon>Oscillatoriophycideae</taxon>
        <taxon>Oscillatoriales</taxon>
        <taxon>Microcoleaceae</taxon>
        <taxon>Lyngbya</taxon>
    </lineage>
</organism>
<protein>
    <submittedName>
        <fullName evidence="2">Putative membrane protein</fullName>
    </submittedName>
</protein>
<reference evidence="2 3" key="1">
    <citation type="journal article" date="2013" name="Front. Microbiol.">
        <title>Comparative genomic analyses of the cyanobacterium, Lyngbya aestuarii BL J, a powerful hydrogen producer.</title>
        <authorList>
            <person name="Kothari A."/>
            <person name="Vaughn M."/>
            <person name="Garcia-Pichel F."/>
        </authorList>
    </citation>
    <scope>NUCLEOTIDE SEQUENCE [LARGE SCALE GENOMIC DNA]</scope>
    <source>
        <strain evidence="2 3">BL J</strain>
    </source>
</reference>
<comment type="caution">
    <text evidence="2">The sequence shown here is derived from an EMBL/GenBank/DDBJ whole genome shotgun (WGS) entry which is preliminary data.</text>
</comment>
<proteinExistence type="predicted"/>
<dbReference type="AlphaFoldDB" id="U7QHJ6"/>
<sequence>MKTSKPSFWETESLTKTFLLVMFLIAFLMMMIMGGGS</sequence>
<feature type="transmembrane region" description="Helical" evidence="1">
    <location>
        <begin position="17"/>
        <end position="36"/>
    </location>
</feature>
<evidence type="ECO:0000313" key="2">
    <source>
        <dbReference type="EMBL" id="ERT06550.1"/>
    </source>
</evidence>
<name>U7QHJ6_9CYAN</name>
<keyword evidence="1" id="KW-0812">Transmembrane</keyword>
<keyword evidence="1" id="KW-1133">Transmembrane helix</keyword>
<dbReference type="Proteomes" id="UP000017127">
    <property type="component" value="Unassembled WGS sequence"/>
</dbReference>